<proteinExistence type="predicted"/>
<accession>A0A6M2DFI0</accession>
<dbReference type="EMBL" id="GIIL01001329">
    <property type="protein sequence ID" value="NOV45055.1"/>
    <property type="molecule type" value="Transcribed_RNA"/>
</dbReference>
<organism evidence="1">
    <name type="scientific">Xenopsylla cheopis</name>
    <name type="common">Oriental rat flea</name>
    <name type="synonym">Pulex cheopis</name>
    <dbReference type="NCBI Taxonomy" id="163159"/>
    <lineage>
        <taxon>Eukaryota</taxon>
        <taxon>Metazoa</taxon>
        <taxon>Ecdysozoa</taxon>
        <taxon>Arthropoda</taxon>
        <taxon>Hexapoda</taxon>
        <taxon>Insecta</taxon>
        <taxon>Pterygota</taxon>
        <taxon>Neoptera</taxon>
        <taxon>Endopterygota</taxon>
        <taxon>Siphonaptera</taxon>
        <taxon>Pulicidae</taxon>
        <taxon>Xenopsyllinae</taxon>
        <taxon>Xenopsylla</taxon>
    </lineage>
</organism>
<dbReference type="AlphaFoldDB" id="A0A6M2DFI0"/>
<evidence type="ECO:0000313" key="1">
    <source>
        <dbReference type="EMBL" id="NOV45055.1"/>
    </source>
</evidence>
<name>A0A6M2DFI0_XENCH</name>
<sequence length="141" mass="15689">MCGIDLPAIHCKVSDVLECLLDEPLSIEIEQNRRHAASLTHSPSDFSSFGISLVQSHFDHSGLRISSVSAFGPSSRPLSSLVIPLFLVFDDIIASVLQIICLGFARFAPEFVILLPCVHDFIRVLVFPSFFHFLQHFLCHP</sequence>
<reference evidence="1" key="1">
    <citation type="submission" date="2020-03" db="EMBL/GenBank/DDBJ databases">
        <title>Transcriptomic Profiling of the Digestive Tract of the Rat Flea, Xenopsylla cheopis, Following Blood Feeding and Infection with Yersinia pestis.</title>
        <authorList>
            <person name="Bland D.M."/>
            <person name="Martens C.A."/>
            <person name="Virtaneva K."/>
            <person name="Kanakabandi K."/>
            <person name="Long D."/>
            <person name="Rosenke R."/>
            <person name="Saturday G.A."/>
            <person name="Hoyt F.H."/>
            <person name="Bruno D.P."/>
            <person name="Ribeiro J.M.C."/>
            <person name="Hinnebusch J."/>
        </authorList>
    </citation>
    <scope>NUCLEOTIDE SEQUENCE</scope>
</reference>
<protein>
    <submittedName>
        <fullName evidence="1">Putative product</fullName>
    </submittedName>
</protein>